<dbReference type="InterPro" id="IPR001406">
    <property type="entry name" value="PsdUridine_synth_TruA"/>
</dbReference>
<comment type="caution">
    <text evidence="9">The sequence shown here is derived from an EMBL/GenBank/DDBJ whole genome shotgun (WGS) entry which is preliminary data.</text>
</comment>
<evidence type="ECO:0000256" key="5">
    <source>
        <dbReference type="PIRSR" id="PIRSR001430-1"/>
    </source>
</evidence>
<evidence type="ECO:0000256" key="1">
    <source>
        <dbReference type="ARBA" id="ARBA00009375"/>
    </source>
</evidence>
<dbReference type="OrthoDB" id="9811823at2"/>
<dbReference type="EC" id="5.4.99.12" evidence="4"/>
<protein>
    <recommendedName>
        <fullName evidence="4">tRNA pseudouridine synthase A</fullName>
        <ecNumber evidence="4">5.4.99.12</ecNumber>
    </recommendedName>
    <alternativeName>
        <fullName evidence="4">tRNA pseudouridine(38-40) synthase</fullName>
    </alternativeName>
    <alternativeName>
        <fullName evidence="4">tRNA pseudouridylate synthase I</fullName>
    </alternativeName>
    <alternativeName>
        <fullName evidence="4">tRNA-uridine isomerase I</fullName>
    </alternativeName>
</protein>
<organism evidence="9 10">
    <name type="scientific">Candidatus Phytoplasma pini</name>
    <dbReference type="NCBI Taxonomy" id="267362"/>
    <lineage>
        <taxon>Bacteria</taxon>
        <taxon>Bacillati</taxon>
        <taxon>Mycoplasmatota</taxon>
        <taxon>Mollicutes</taxon>
        <taxon>Acholeplasmatales</taxon>
        <taxon>Acholeplasmataceae</taxon>
        <taxon>Candidatus Phytoplasma</taxon>
    </lineage>
</organism>
<evidence type="ECO:0000256" key="2">
    <source>
        <dbReference type="ARBA" id="ARBA00022694"/>
    </source>
</evidence>
<evidence type="ECO:0000259" key="8">
    <source>
        <dbReference type="Pfam" id="PF01416"/>
    </source>
</evidence>
<evidence type="ECO:0000313" key="9">
    <source>
        <dbReference type="EMBL" id="TVY12329.1"/>
    </source>
</evidence>
<comment type="caution">
    <text evidence="4">Lacks conserved residue(s) required for the propagation of feature annotation.</text>
</comment>
<evidence type="ECO:0000256" key="6">
    <source>
        <dbReference type="PIRSR" id="PIRSR001430-2"/>
    </source>
</evidence>
<accession>A0A559KJN7</accession>
<dbReference type="RefSeq" id="WP_144658253.1">
    <property type="nucleotide sequence ID" value="NZ_VIAE01000002.1"/>
</dbReference>
<dbReference type="SUPFAM" id="SSF55120">
    <property type="entry name" value="Pseudouridine synthase"/>
    <property type="match status" value="1"/>
</dbReference>
<gene>
    <name evidence="4 9" type="primary">truA</name>
    <name evidence="9" type="ORF">MDPP_00102</name>
</gene>
<dbReference type="InterPro" id="IPR020094">
    <property type="entry name" value="TruA/RsuA/RluB/E/F_N"/>
</dbReference>
<dbReference type="GO" id="GO:0160147">
    <property type="term" value="F:tRNA pseudouridine(38-40) synthase activity"/>
    <property type="evidence" value="ECO:0007669"/>
    <property type="project" value="UniProtKB-EC"/>
</dbReference>
<dbReference type="InterPro" id="IPR020097">
    <property type="entry name" value="PsdUridine_synth_TruA_a/b_dom"/>
</dbReference>
<dbReference type="PANTHER" id="PTHR11142:SF0">
    <property type="entry name" value="TRNA PSEUDOURIDINE SYNTHASE-LIKE 1"/>
    <property type="match status" value="1"/>
</dbReference>
<dbReference type="FunFam" id="3.30.70.580:FF:000001">
    <property type="entry name" value="tRNA pseudouridine synthase A"/>
    <property type="match status" value="1"/>
</dbReference>
<name>A0A559KJN7_9MOLU</name>
<evidence type="ECO:0000256" key="4">
    <source>
        <dbReference type="HAMAP-Rule" id="MF_00171"/>
    </source>
</evidence>
<keyword evidence="10" id="KW-1185">Reference proteome</keyword>
<comment type="catalytic activity">
    <reaction evidence="4 7">
        <text>uridine(38/39/40) in tRNA = pseudouridine(38/39/40) in tRNA</text>
        <dbReference type="Rhea" id="RHEA:22376"/>
        <dbReference type="Rhea" id="RHEA-COMP:10085"/>
        <dbReference type="Rhea" id="RHEA-COMP:10087"/>
        <dbReference type="ChEBI" id="CHEBI:65314"/>
        <dbReference type="ChEBI" id="CHEBI:65315"/>
        <dbReference type="EC" id="5.4.99.12"/>
    </reaction>
</comment>
<dbReference type="Gene3D" id="3.30.70.660">
    <property type="entry name" value="Pseudouridine synthase I, catalytic domain, C-terminal subdomain"/>
    <property type="match status" value="1"/>
</dbReference>
<dbReference type="HAMAP" id="MF_00171">
    <property type="entry name" value="TruA"/>
    <property type="match status" value="1"/>
</dbReference>
<evidence type="ECO:0000256" key="7">
    <source>
        <dbReference type="RuleBase" id="RU003792"/>
    </source>
</evidence>
<feature type="domain" description="Pseudouridine synthase I TruA alpha/beta" evidence="8">
    <location>
        <begin position="143"/>
        <end position="244"/>
    </location>
</feature>
<dbReference type="PIRSF" id="PIRSF001430">
    <property type="entry name" value="tRNA_psdUrid_synth"/>
    <property type="match status" value="1"/>
</dbReference>
<evidence type="ECO:0000256" key="3">
    <source>
        <dbReference type="ARBA" id="ARBA00023235"/>
    </source>
</evidence>
<dbReference type="InterPro" id="IPR020095">
    <property type="entry name" value="PsdUridine_synth_TruA_C"/>
</dbReference>
<comment type="function">
    <text evidence="4">Formation of pseudouridine at positions 38, 39 and 40 in the anticodon stem and loop of transfer RNAs.</text>
</comment>
<dbReference type="GO" id="GO:0031119">
    <property type="term" value="P:tRNA pseudouridine synthesis"/>
    <property type="evidence" value="ECO:0007669"/>
    <property type="project" value="UniProtKB-UniRule"/>
</dbReference>
<dbReference type="InterPro" id="IPR020103">
    <property type="entry name" value="PsdUridine_synth_cat_dom_sf"/>
</dbReference>
<dbReference type="GO" id="GO:0003723">
    <property type="term" value="F:RNA binding"/>
    <property type="evidence" value="ECO:0007669"/>
    <property type="project" value="InterPro"/>
</dbReference>
<dbReference type="EMBL" id="VIAE01000002">
    <property type="protein sequence ID" value="TVY12329.1"/>
    <property type="molecule type" value="Genomic_DNA"/>
</dbReference>
<keyword evidence="2 4" id="KW-0819">tRNA processing</keyword>
<reference evidence="9 10" key="1">
    <citation type="submission" date="2019-06" db="EMBL/GenBank/DDBJ databases">
        <title>Draft Genome Sequence of Candidatus Phytoplasma pini-Related Strain MDPP: A Resource for Comparative Genomics of Gymnosperm-infecting Phytoplasmas.</title>
        <authorList>
            <person name="Cai W."/>
            <person name="Costanzo S."/>
            <person name="Shao J."/>
            <person name="Zhao Y."/>
            <person name="Davis R."/>
        </authorList>
    </citation>
    <scope>NUCLEOTIDE SEQUENCE [LARGE SCALE GENOMIC DNA]</scope>
    <source>
        <strain evidence="9 10">MDPP</strain>
    </source>
</reference>
<feature type="binding site" evidence="4 6">
    <location>
        <position position="112"/>
    </location>
    <ligand>
        <name>substrate</name>
    </ligand>
</feature>
<dbReference type="Pfam" id="PF01416">
    <property type="entry name" value="PseudoU_synth_1"/>
    <property type="match status" value="2"/>
</dbReference>
<comment type="subunit">
    <text evidence="4">Homodimer.</text>
</comment>
<dbReference type="Gene3D" id="3.30.70.580">
    <property type="entry name" value="Pseudouridine synthase I, catalytic domain, N-terminal subdomain"/>
    <property type="match status" value="1"/>
</dbReference>
<dbReference type="Proteomes" id="UP000320078">
    <property type="component" value="Unassembled WGS sequence"/>
</dbReference>
<dbReference type="CDD" id="cd02570">
    <property type="entry name" value="PseudoU_synth_EcTruA"/>
    <property type="match status" value="1"/>
</dbReference>
<dbReference type="PANTHER" id="PTHR11142">
    <property type="entry name" value="PSEUDOURIDYLATE SYNTHASE"/>
    <property type="match status" value="1"/>
</dbReference>
<keyword evidence="3 4" id="KW-0413">Isomerase</keyword>
<comment type="similarity">
    <text evidence="1 4 7">Belongs to the tRNA pseudouridine synthase TruA family.</text>
</comment>
<feature type="active site" description="Nucleophile" evidence="4 5">
    <location>
        <position position="54"/>
    </location>
</feature>
<evidence type="ECO:0000313" key="10">
    <source>
        <dbReference type="Proteomes" id="UP000320078"/>
    </source>
</evidence>
<dbReference type="NCBIfam" id="TIGR00071">
    <property type="entry name" value="hisT_truA"/>
    <property type="match status" value="1"/>
</dbReference>
<feature type="domain" description="Pseudouridine synthase I TruA alpha/beta" evidence="8">
    <location>
        <begin position="11"/>
        <end position="105"/>
    </location>
</feature>
<dbReference type="AlphaFoldDB" id="A0A559KJN7"/>
<proteinExistence type="inferred from homology"/>
<sequence>MKTFTYKVILSYDGTNYYGYQKQPYLVTIQSVLERALYLITKQKIVTFAASRTDKGVHAHCQTIHFTISFVFDTIKFKKSLNKILPNDIKIVDINLTYNNFHARYHAKSKIYEYFFSKKPLDPFCCRFQVYLSDLDFDKIAEAIILCEGENNFALFTNNKNKKKSTIRKIYRAGLKETSEQYYLYFHGKSFLKQMILFLVGFLIKIGQNKKKITDFKYMLKECRGLQSSFLAPSRGLFLKKIFY</sequence>